<dbReference type="GO" id="GO:0007165">
    <property type="term" value="P:signal transduction"/>
    <property type="evidence" value="ECO:0007669"/>
    <property type="project" value="UniProtKB-KW"/>
</dbReference>
<evidence type="ECO:0000313" key="4">
    <source>
        <dbReference type="EMBL" id="SFV75512.1"/>
    </source>
</evidence>
<dbReference type="GO" id="GO:0016020">
    <property type="term" value="C:membrane"/>
    <property type="evidence" value="ECO:0007669"/>
    <property type="project" value="InterPro"/>
</dbReference>
<evidence type="ECO:0000259" key="3">
    <source>
        <dbReference type="PROSITE" id="PS50111"/>
    </source>
</evidence>
<dbReference type="PROSITE" id="PS50111">
    <property type="entry name" value="CHEMOTAXIS_TRANSDUC_2"/>
    <property type="match status" value="1"/>
</dbReference>
<proteinExistence type="predicted"/>
<dbReference type="Gene3D" id="1.10.287.950">
    <property type="entry name" value="Methyl-accepting chemotaxis protein"/>
    <property type="match status" value="1"/>
</dbReference>
<keyword evidence="1" id="KW-0807">Transducer</keyword>
<dbReference type="PANTHER" id="PTHR32089:SF112">
    <property type="entry name" value="LYSOZYME-LIKE PROTEIN-RELATED"/>
    <property type="match status" value="1"/>
</dbReference>
<dbReference type="EMBL" id="FPHP01000042">
    <property type="protein sequence ID" value="SFV75512.1"/>
    <property type="molecule type" value="Genomic_DNA"/>
</dbReference>
<evidence type="ECO:0000256" key="1">
    <source>
        <dbReference type="ARBA" id="ARBA00023224"/>
    </source>
</evidence>
<feature type="domain" description="Methyl-accepting transducer" evidence="3">
    <location>
        <begin position="74"/>
        <end position="278"/>
    </location>
</feature>
<feature type="coiled-coil region" evidence="2">
    <location>
        <begin position="5"/>
        <end position="39"/>
    </location>
</feature>
<dbReference type="AlphaFoldDB" id="A0A1W1D4Z7"/>
<reference evidence="4" key="1">
    <citation type="submission" date="2016-10" db="EMBL/GenBank/DDBJ databases">
        <authorList>
            <person name="de Groot N.N."/>
        </authorList>
    </citation>
    <scope>NUCLEOTIDE SEQUENCE</scope>
</reference>
<name>A0A1W1D4Z7_9ZZZZ</name>
<dbReference type="SUPFAM" id="SSF58104">
    <property type="entry name" value="Methyl-accepting chemotaxis protein (MCP) signaling domain"/>
    <property type="match status" value="1"/>
</dbReference>
<dbReference type="Pfam" id="PF00015">
    <property type="entry name" value="MCPsignal"/>
    <property type="match status" value="1"/>
</dbReference>
<gene>
    <name evidence="4" type="ORF">MNB_SM-3-67</name>
</gene>
<evidence type="ECO:0000256" key="2">
    <source>
        <dbReference type="SAM" id="Coils"/>
    </source>
</evidence>
<accession>A0A1W1D4Z7</accession>
<sequence>MFGCKNKIAEMEKAYKERINELEQEVHQLQTELREAQNSQQTITHNNSSDELQHIVKIIIDSYKSGTTFLQGTIEDNLLQLENINELNTQTNEKMSEVEEQTHEISSIIETIQQYTNTLGDDSNSLNDSVMSIAEIINLIKDISDQTNLLALNAAIEAARAGEHGRGFAVVADEVRKLAERTQKATLEVEININGLKQNSNSMMEMSNTFMDETSKVIETLEGFKENINQVFHNSENIQRKTSALTNELHVSNGKIDHIVLKIQGYEEILKKEVINLTDENSCRFGKWFGEVSRTLLKGNSHLSSISTHHKTVHQGLLSAMNLAKQNQMDKALKELEIVENSSEKGFEELLQAVKEANEKQ</sequence>
<protein>
    <submittedName>
        <fullName evidence="4">PUTATIVE MCP-TYPE SIGNAL TRANSDUCTION PROTEIN</fullName>
    </submittedName>
</protein>
<keyword evidence="2" id="KW-0175">Coiled coil</keyword>
<dbReference type="InterPro" id="IPR004089">
    <property type="entry name" value="MCPsignal_dom"/>
</dbReference>
<dbReference type="SMART" id="SM00283">
    <property type="entry name" value="MA"/>
    <property type="match status" value="1"/>
</dbReference>
<organism evidence="4">
    <name type="scientific">hydrothermal vent metagenome</name>
    <dbReference type="NCBI Taxonomy" id="652676"/>
    <lineage>
        <taxon>unclassified sequences</taxon>
        <taxon>metagenomes</taxon>
        <taxon>ecological metagenomes</taxon>
    </lineage>
</organism>
<dbReference type="PANTHER" id="PTHR32089">
    <property type="entry name" value="METHYL-ACCEPTING CHEMOTAXIS PROTEIN MCPB"/>
    <property type="match status" value="1"/>
</dbReference>